<reference evidence="1 2" key="1">
    <citation type="submission" date="2019-06" db="EMBL/GenBank/DDBJ databases">
        <title>Whole genome shotgun sequence of Nitrobacter winogradskyi NBRC 14297.</title>
        <authorList>
            <person name="Hosoyama A."/>
            <person name="Uohara A."/>
            <person name="Ohji S."/>
            <person name="Ichikawa N."/>
        </authorList>
    </citation>
    <scope>NUCLEOTIDE SEQUENCE [LARGE SCALE GENOMIC DNA]</scope>
    <source>
        <strain evidence="1 2">NBRC 14297</strain>
    </source>
</reference>
<dbReference type="EMBL" id="BJNF01000001">
    <property type="protein sequence ID" value="GEC14111.1"/>
    <property type="molecule type" value="Genomic_DNA"/>
</dbReference>
<evidence type="ECO:0000313" key="2">
    <source>
        <dbReference type="Proteomes" id="UP000318825"/>
    </source>
</evidence>
<name>A0A4Y3W7V7_NITWI</name>
<organism evidence="1 2">
    <name type="scientific">Nitrobacter winogradskyi</name>
    <name type="common">Nitrobacter agilis</name>
    <dbReference type="NCBI Taxonomy" id="913"/>
    <lineage>
        <taxon>Bacteria</taxon>
        <taxon>Pseudomonadati</taxon>
        <taxon>Pseudomonadota</taxon>
        <taxon>Alphaproteobacteria</taxon>
        <taxon>Hyphomicrobiales</taxon>
        <taxon>Nitrobacteraceae</taxon>
        <taxon>Nitrobacter</taxon>
    </lineage>
</organism>
<comment type="caution">
    <text evidence="1">The sequence shown here is derived from an EMBL/GenBank/DDBJ whole genome shotgun (WGS) entry which is preliminary data.</text>
</comment>
<dbReference type="Proteomes" id="UP000318825">
    <property type="component" value="Unassembled WGS sequence"/>
</dbReference>
<sequence length="81" mass="9301">MVTEQLTQFTSCRVIVGKNLCVHLVQGLLHLCRIQFHNYSYAGSKSHALRFFISDLVFDQVALFANMSERLRVDIDGDNLR</sequence>
<protein>
    <submittedName>
        <fullName evidence="1">Uncharacterized protein</fullName>
    </submittedName>
</protein>
<accession>A0A4Y3W7V7</accession>
<gene>
    <name evidence="1" type="ORF">NWI01_00030</name>
</gene>
<proteinExistence type="predicted"/>
<evidence type="ECO:0000313" key="1">
    <source>
        <dbReference type="EMBL" id="GEC14111.1"/>
    </source>
</evidence>
<dbReference type="AlphaFoldDB" id="A0A4Y3W7V7"/>